<comment type="caution">
    <text evidence="1">The sequence shown here is derived from an EMBL/GenBank/DDBJ whole genome shotgun (WGS) entry which is preliminary data.</text>
</comment>
<evidence type="ECO:0000313" key="1">
    <source>
        <dbReference type="EMBL" id="KAE8754788.1"/>
    </source>
</evidence>
<evidence type="ECO:0000313" key="5">
    <source>
        <dbReference type="Proteomes" id="UP001209412"/>
    </source>
</evidence>
<evidence type="ECO:0000313" key="4">
    <source>
        <dbReference type="Proteomes" id="UP000463700"/>
    </source>
</evidence>
<sequence length="70" mass="7899">MESLLQWHDALGAKEDMPQCSDDSDSEILFSKFDSHAFLAKFVRRLKKARSAGGRFSLGMIEHVLLGLLF</sequence>
<name>A0A6N6W4G7_9BURK</name>
<reference evidence="2 5" key="2">
    <citation type="submission" date="2022-11" db="EMBL/GenBank/DDBJ databases">
        <title>PHB producers.</title>
        <authorList>
            <person name="Besaury L."/>
        </authorList>
    </citation>
    <scope>NUCLEOTIDE SEQUENCE [LARGE SCALE GENOMIC DNA]</scope>
    <source>
        <strain evidence="2 5">SEWS6</strain>
    </source>
</reference>
<dbReference type="Proteomes" id="UP001242288">
    <property type="component" value="Unassembled WGS sequence"/>
</dbReference>
<dbReference type="EMBL" id="VOSW01000111">
    <property type="protein sequence ID" value="KAE8754788.1"/>
    <property type="molecule type" value="Genomic_DNA"/>
</dbReference>
<gene>
    <name evidence="1" type="ORF">FSO04_37930</name>
    <name evidence="3" type="ORF">NIE36_34525</name>
    <name evidence="2" type="ORF">OSB80_34610</name>
</gene>
<proteinExistence type="predicted"/>
<reference evidence="1 4" key="1">
    <citation type="journal article" date="2020" name="Int. J. Syst. Evol. Microbiol.">
        <title>Paraburkholderia madseniana sp. nov., a phenolic acid-degrading bacterium isolated from acidic forest soil.</title>
        <authorList>
            <person name="Wilhelm R.C."/>
            <person name="Murphy S.J.L."/>
            <person name="Feriancek N.M."/>
            <person name="Karasz D.C."/>
            <person name="DeRito C.M."/>
            <person name="Newman J.D."/>
            <person name="Buckley D.H."/>
        </authorList>
    </citation>
    <scope>NUCLEOTIDE SEQUENCE [LARGE SCALE GENOMIC DNA]</scope>
    <source>
        <strain evidence="1 4">RP11</strain>
    </source>
</reference>
<dbReference type="Proteomes" id="UP001209412">
    <property type="component" value="Unassembled WGS sequence"/>
</dbReference>
<protein>
    <submittedName>
        <fullName evidence="1">Uncharacterized protein</fullName>
    </submittedName>
</protein>
<dbReference type="EMBL" id="JAMXWF010000040">
    <property type="protein sequence ID" value="MDQ6412241.1"/>
    <property type="molecule type" value="Genomic_DNA"/>
</dbReference>
<dbReference type="EMBL" id="JAPKHW010000040">
    <property type="protein sequence ID" value="MCX4150426.1"/>
    <property type="molecule type" value="Genomic_DNA"/>
</dbReference>
<dbReference type="AlphaFoldDB" id="A0A6N6W4G7"/>
<dbReference type="Proteomes" id="UP000463700">
    <property type="component" value="Unassembled WGS sequence"/>
</dbReference>
<evidence type="ECO:0000313" key="3">
    <source>
        <dbReference type="EMBL" id="MDQ6412241.1"/>
    </source>
</evidence>
<organism evidence="1 4">
    <name type="scientific">Paraburkholderia madseniana</name>
    <dbReference type="NCBI Taxonomy" id="2599607"/>
    <lineage>
        <taxon>Bacteria</taxon>
        <taxon>Pseudomonadati</taxon>
        <taxon>Pseudomonadota</taxon>
        <taxon>Betaproteobacteria</taxon>
        <taxon>Burkholderiales</taxon>
        <taxon>Burkholderiaceae</taxon>
        <taxon>Paraburkholderia</taxon>
    </lineage>
</organism>
<evidence type="ECO:0000313" key="2">
    <source>
        <dbReference type="EMBL" id="MCX4150426.1"/>
    </source>
</evidence>
<accession>A0A6N6W4G7</accession>
<keyword evidence="5" id="KW-1185">Reference proteome</keyword>
<dbReference type="RefSeq" id="WP_154566593.1">
    <property type="nucleotide sequence ID" value="NZ_JAMXWF010000040.1"/>
</dbReference>